<dbReference type="KEGG" id="tva:4774711"/>
<dbReference type="VEuPathDB" id="TrichDB:TVAGG3_0079240"/>
<dbReference type="PROSITE" id="PS50088">
    <property type="entry name" value="ANK_REPEAT"/>
    <property type="match status" value="1"/>
</dbReference>
<gene>
    <name evidence="2" type="ORF">TVAG_067050</name>
</gene>
<dbReference type="Pfam" id="PF12796">
    <property type="entry name" value="Ank_2"/>
    <property type="match status" value="1"/>
</dbReference>
<dbReference type="Gene3D" id="1.25.40.20">
    <property type="entry name" value="Ankyrin repeat-containing domain"/>
    <property type="match status" value="1"/>
</dbReference>
<evidence type="ECO:0000313" key="2">
    <source>
        <dbReference type="EMBL" id="EAY16700.1"/>
    </source>
</evidence>
<dbReference type="InterPro" id="IPR036770">
    <property type="entry name" value="Ankyrin_rpt-contain_sf"/>
</dbReference>
<dbReference type="PANTHER" id="PTHR22677">
    <property type="entry name" value="ANKYRIN REPEAT DOMAIN-CONTAINING PROTEIN 60"/>
    <property type="match status" value="1"/>
</dbReference>
<dbReference type="SMR" id="A2DSC1"/>
<dbReference type="InterPro" id="IPR002110">
    <property type="entry name" value="Ankyrin_rpt"/>
</dbReference>
<dbReference type="OrthoDB" id="366390at2759"/>
<dbReference type="AlphaFoldDB" id="A2DSC1"/>
<proteinExistence type="predicted"/>
<dbReference type="InterPro" id="IPR039323">
    <property type="entry name" value="ANKRD_45/46/60"/>
</dbReference>
<dbReference type="SUPFAM" id="SSF48403">
    <property type="entry name" value="Ankyrin repeat"/>
    <property type="match status" value="1"/>
</dbReference>
<dbReference type="VEuPathDB" id="TrichDB:TVAG_067050"/>
<protein>
    <submittedName>
        <fullName evidence="2">Ankyrin repeat protein, putative</fullName>
    </submittedName>
</protein>
<sequence>MNEEGAIVEILISHGININEKNNFGQTALHVATLSGYEGIAKFLISHGINVNERDRRGRTAHDIELFLKRH</sequence>
<keyword evidence="1" id="KW-0040">ANK repeat</keyword>
<reference evidence="2" key="2">
    <citation type="journal article" date="2007" name="Science">
        <title>Draft genome sequence of the sexually transmitted pathogen Trichomonas vaginalis.</title>
        <authorList>
            <person name="Carlton J.M."/>
            <person name="Hirt R.P."/>
            <person name="Silva J.C."/>
            <person name="Delcher A.L."/>
            <person name="Schatz M."/>
            <person name="Zhao Q."/>
            <person name="Wortman J.R."/>
            <person name="Bidwell S.L."/>
            <person name="Alsmark U.C.M."/>
            <person name="Besteiro S."/>
            <person name="Sicheritz-Ponten T."/>
            <person name="Noel C.J."/>
            <person name="Dacks J.B."/>
            <person name="Foster P.G."/>
            <person name="Simillion C."/>
            <person name="Van de Peer Y."/>
            <person name="Miranda-Saavedra D."/>
            <person name="Barton G.J."/>
            <person name="Westrop G.D."/>
            <person name="Mueller S."/>
            <person name="Dessi D."/>
            <person name="Fiori P.L."/>
            <person name="Ren Q."/>
            <person name="Paulsen I."/>
            <person name="Zhang H."/>
            <person name="Bastida-Corcuera F.D."/>
            <person name="Simoes-Barbosa A."/>
            <person name="Brown M.T."/>
            <person name="Hayes R.D."/>
            <person name="Mukherjee M."/>
            <person name="Okumura C.Y."/>
            <person name="Schneider R."/>
            <person name="Smith A.J."/>
            <person name="Vanacova S."/>
            <person name="Villalvazo M."/>
            <person name="Haas B.J."/>
            <person name="Pertea M."/>
            <person name="Feldblyum T.V."/>
            <person name="Utterback T.R."/>
            <person name="Shu C.L."/>
            <person name="Osoegawa K."/>
            <person name="de Jong P.J."/>
            <person name="Hrdy I."/>
            <person name="Horvathova L."/>
            <person name="Zubacova Z."/>
            <person name="Dolezal P."/>
            <person name="Malik S.B."/>
            <person name="Logsdon J.M. Jr."/>
            <person name="Henze K."/>
            <person name="Gupta A."/>
            <person name="Wang C.C."/>
            <person name="Dunne R.L."/>
            <person name="Upcroft J.A."/>
            <person name="Upcroft P."/>
            <person name="White O."/>
            <person name="Salzberg S.L."/>
            <person name="Tang P."/>
            <person name="Chiu C.-H."/>
            <person name="Lee Y.-S."/>
            <person name="Embley T.M."/>
            <person name="Coombs G.H."/>
            <person name="Mottram J.C."/>
            <person name="Tachezy J."/>
            <person name="Fraser-Liggett C.M."/>
            <person name="Johnson P.J."/>
        </authorList>
    </citation>
    <scope>NUCLEOTIDE SEQUENCE [LARGE SCALE GENOMIC DNA]</scope>
    <source>
        <strain evidence="2">G3</strain>
    </source>
</reference>
<dbReference type="PANTHER" id="PTHR22677:SF4">
    <property type="entry name" value="USHER SYNDROME TYPE-1G PROTEIN-LIKE PROTEIN"/>
    <property type="match status" value="1"/>
</dbReference>
<reference evidence="2" key="1">
    <citation type="submission" date="2006-10" db="EMBL/GenBank/DDBJ databases">
        <authorList>
            <person name="Amadeo P."/>
            <person name="Zhao Q."/>
            <person name="Wortman J."/>
            <person name="Fraser-Liggett C."/>
            <person name="Carlton J."/>
        </authorList>
    </citation>
    <scope>NUCLEOTIDE SEQUENCE</scope>
    <source>
        <strain evidence="2">G3</strain>
    </source>
</reference>
<dbReference type="Proteomes" id="UP000001542">
    <property type="component" value="Unassembled WGS sequence"/>
</dbReference>
<accession>A2DSC1</accession>
<feature type="repeat" description="ANK" evidence="1">
    <location>
        <begin position="24"/>
        <end position="56"/>
    </location>
</feature>
<dbReference type="SMART" id="SM00248">
    <property type="entry name" value="ANK"/>
    <property type="match status" value="1"/>
</dbReference>
<dbReference type="STRING" id="5722.A2DSC1"/>
<organism evidence="2 3">
    <name type="scientific">Trichomonas vaginalis (strain ATCC PRA-98 / G3)</name>
    <dbReference type="NCBI Taxonomy" id="412133"/>
    <lineage>
        <taxon>Eukaryota</taxon>
        <taxon>Metamonada</taxon>
        <taxon>Parabasalia</taxon>
        <taxon>Trichomonadida</taxon>
        <taxon>Trichomonadidae</taxon>
        <taxon>Trichomonas</taxon>
    </lineage>
</organism>
<evidence type="ECO:0000256" key="1">
    <source>
        <dbReference type="PROSITE-ProRule" id="PRU00023"/>
    </source>
</evidence>
<dbReference type="PROSITE" id="PS50297">
    <property type="entry name" value="ANK_REP_REGION"/>
    <property type="match status" value="1"/>
</dbReference>
<dbReference type="RefSeq" id="XP_001328923.1">
    <property type="nucleotide sequence ID" value="XM_001328888.1"/>
</dbReference>
<name>A2DSC1_TRIV3</name>
<keyword evidence="3" id="KW-1185">Reference proteome</keyword>
<dbReference type="InParanoid" id="A2DSC1"/>
<evidence type="ECO:0000313" key="3">
    <source>
        <dbReference type="Proteomes" id="UP000001542"/>
    </source>
</evidence>
<dbReference type="EMBL" id="DS113239">
    <property type="protein sequence ID" value="EAY16700.1"/>
    <property type="molecule type" value="Genomic_DNA"/>
</dbReference>